<dbReference type="Pfam" id="PF12833">
    <property type="entry name" value="HTH_18"/>
    <property type="match status" value="1"/>
</dbReference>
<dbReference type="PANTHER" id="PTHR46796:SF6">
    <property type="entry name" value="ARAC SUBFAMILY"/>
    <property type="match status" value="1"/>
</dbReference>
<evidence type="ECO:0000313" key="5">
    <source>
        <dbReference type="EMBL" id="RDI51035.1"/>
    </source>
</evidence>
<dbReference type="SUPFAM" id="SSF46689">
    <property type="entry name" value="Homeodomain-like"/>
    <property type="match status" value="1"/>
</dbReference>
<dbReference type="GO" id="GO:0043565">
    <property type="term" value="F:sequence-specific DNA binding"/>
    <property type="evidence" value="ECO:0007669"/>
    <property type="project" value="InterPro"/>
</dbReference>
<name>A0A370H4G0_9NOCA</name>
<dbReference type="Proteomes" id="UP000255355">
    <property type="component" value="Unassembled WGS sequence"/>
</dbReference>
<reference evidence="5 6" key="1">
    <citation type="submission" date="2018-07" db="EMBL/GenBank/DDBJ databases">
        <title>Genomic Encyclopedia of Type Strains, Phase IV (KMG-IV): sequencing the most valuable type-strain genomes for metagenomic binning, comparative biology and taxonomic classification.</title>
        <authorList>
            <person name="Goeker M."/>
        </authorList>
    </citation>
    <scope>NUCLEOTIDE SEQUENCE [LARGE SCALE GENOMIC DNA]</scope>
    <source>
        <strain evidence="5 6">DSM 44952</strain>
    </source>
</reference>
<evidence type="ECO:0000256" key="3">
    <source>
        <dbReference type="ARBA" id="ARBA00023163"/>
    </source>
</evidence>
<evidence type="ECO:0000256" key="2">
    <source>
        <dbReference type="ARBA" id="ARBA00023125"/>
    </source>
</evidence>
<dbReference type="PANTHER" id="PTHR46796">
    <property type="entry name" value="HTH-TYPE TRANSCRIPTIONAL ACTIVATOR RHAS-RELATED"/>
    <property type="match status" value="1"/>
</dbReference>
<sequence length="332" mass="36111">MVNGSNSGMGYEVFEVALGDDLPAVDRIDMWRAHVGGNQGTADAEIGSPQDFSGHTWTQRALSGRDNDPGQLQLVEFASTAIVYDRSDEAAKSDCDDSARLVIPLDGQIRLCQSGHEVCVGPGRMGVLRWGQAMVMSHGDGFRGYIFNIPSYVLPPAGDPRGRLGLRPHNAILRTVRGMADNLAVDRHALSGAEFVAIGRSMVDLVAGTLDVRRAPELDGYARLAAQARRRIRLYHSDPMMTVETLAESLGCSKRHLETAMKKALGRSPGAELRETRLLRAFDMLSDPDNTEVVVGVAALCGYNSVSGFRESFVRRFGVQPGELQLQARSDR</sequence>
<dbReference type="Pfam" id="PF14525">
    <property type="entry name" value="AraC_binding_2"/>
    <property type="match status" value="1"/>
</dbReference>
<dbReference type="InterPro" id="IPR035418">
    <property type="entry name" value="AraC-bd_2"/>
</dbReference>
<comment type="caution">
    <text evidence="5">The sequence shown here is derived from an EMBL/GenBank/DDBJ whole genome shotgun (WGS) entry which is preliminary data.</text>
</comment>
<feature type="domain" description="HTH araC/xylS-type" evidence="4">
    <location>
        <begin position="226"/>
        <end position="327"/>
    </location>
</feature>
<dbReference type="GO" id="GO:0003700">
    <property type="term" value="F:DNA-binding transcription factor activity"/>
    <property type="evidence" value="ECO:0007669"/>
    <property type="project" value="InterPro"/>
</dbReference>
<evidence type="ECO:0000313" key="6">
    <source>
        <dbReference type="Proteomes" id="UP000255355"/>
    </source>
</evidence>
<keyword evidence="2 5" id="KW-0238">DNA-binding</keyword>
<organism evidence="5 6">
    <name type="scientific">Nocardia mexicana</name>
    <dbReference type="NCBI Taxonomy" id="279262"/>
    <lineage>
        <taxon>Bacteria</taxon>
        <taxon>Bacillati</taxon>
        <taxon>Actinomycetota</taxon>
        <taxon>Actinomycetes</taxon>
        <taxon>Mycobacteriales</taxon>
        <taxon>Nocardiaceae</taxon>
        <taxon>Nocardia</taxon>
    </lineage>
</organism>
<keyword evidence="1" id="KW-0805">Transcription regulation</keyword>
<dbReference type="InterPro" id="IPR009057">
    <property type="entry name" value="Homeodomain-like_sf"/>
</dbReference>
<protein>
    <submittedName>
        <fullName evidence="5">AraC-like DNA-binding protein</fullName>
    </submittedName>
</protein>
<dbReference type="Gene3D" id="1.10.10.60">
    <property type="entry name" value="Homeodomain-like"/>
    <property type="match status" value="1"/>
</dbReference>
<keyword evidence="3" id="KW-0804">Transcription</keyword>
<dbReference type="AlphaFoldDB" id="A0A370H4G0"/>
<evidence type="ECO:0000256" key="1">
    <source>
        <dbReference type="ARBA" id="ARBA00023015"/>
    </source>
</evidence>
<accession>A0A370H4G0</accession>
<dbReference type="EMBL" id="QQAZ01000005">
    <property type="protein sequence ID" value="RDI51035.1"/>
    <property type="molecule type" value="Genomic_DNA"/>
</dbReference>
<dbReference type="InterPro" id="IPR050204">
    <property type="entry name" value="AraC_XylS_family_regulators"/>
</dbReference>
<proteinExistence type="predicted"/>
<dbReference type="SMART" id="SM00342">
    <property type="entry name" value="HTH_ARAC"/>
    <property type="match status" value="1"/>
</dbReference>
<dbReference type="PROSITE" id="PS01124">
    <property type="entry name" value="HTH_ARAC_FAMILY_2"/>
    <property type="match status" value="1"/>
</dbReference>
<dbReference type="STRING" id="1210089.GCA_001613165_04672"/>
<evidence type="ECO:0000259" key="4">
    <source>
        <dbReference type="PROSITE" id="PS01124"/>
    </source>
</evidence>
<dbReference type="InterPro" id="IPR018060">
    <property type="entry name" value="HTH_AraC"/>
</dbReference>
<gene>
    <name evidence="5" type="ORF">DFR68_105512</name>
</gene>
<keyword evidence="6" id="KW-1185">Reference proteome</keyword>